<organism evidence="7 8">
    <name type="scientific">Agromyces larvae</name>
    <dbReference type="NCBI Taxonomy" id="2929802"/>
    <lineage>
        <taxon>Bacteria</taxon>
        <taxon>Bacillati</taxon>
        <taxon>Actinomycetota</taxon>
        <taxon>Actinomycetes</taxon>
        <taxon>Micrococcales</taxon>
        <taxon>Microbacteriaceae</taxon>
        <taxon>Agromyces</taxon>
    </lineage>
</organism>
<reference evidence="7 8" key="1">
    <citation type="submission" date="2022-03" db="EMBL/GenBank/DDBJ databases">
        <title>Mucilaginibacter sp. isolated from the gut of Protaetia brevitarsis seulensis larvae.</title>
        <authorList>
            <person name="Won M."/>
            <person name="Kim S.-J."/>
            <person name="Kwon S.-W."/>
        </authorList>
    </citation>
    <scope>NUCLEOTIDE SEQUENCE [LARGE SCALE GENOMIC DNA]</scope>
    <source>
        <strain evidence="7 8">CFWR-12</strain>
    </source>
</reference>
<evidence type="ECO:0000256" key="4">
    <source>
        <dbReference type="PROSITE-ProRule" id="PRU01248"/>
    </source>
</evidence>
<comment type="similarity">
    <text evidence="1">Belongs to the 'phage' integrase family.</text>
</comment>
<protein>
    <submittedName>
        <fullName evidence="7">Site-specific integrase</fullName>
    </submittedName>
</protein>
<dbReference type="Gene3D" id="1.10.443.10">
    <property type="entry name" value="Intergrase catalytic core"/>
    <property type="match status" value="1"/>
</dbReference>
<dbReference type="PROSITE" id="PS51900">
    <property type="entry name" value="CB"/>
    <property type="match status" value="1"/>
</dbReference>
<evidence type="ECO:0000256" key="1">
    <source>
        <dbReference type="ARBA" id="ARBA00008857"/>
    </source>
</evidence>
<evidence type="ECO:0000259" key="5">
    <source>
        <dbReference type="PROSITE" id="PS51898"/>
    </source>
</evidence>
<evidence type="ECO:0000259" key="6">
    <source>
        <dbReference type="PROSITE" id="PS51900"/>
    </source>
</evidence>
<evidence type="ECO:0000313" key="7">
    <source>
        <dbReference type="EMBL" id="UOE45878.1"/>
    </source>
</evidence>
<keyword evidence="3" id="KW-0233">DNA recombination</keyword>
<dbReference type="PANTHER" id="PTHR30349">
    <property type="entry name" value="PHAGE INTEGRASE-RELATED"/>
    <property type="match status" value="1"/>
</dbReference>
<dbReference type="EMBL" id="CP094528">
    <property type="protein sequence ID" value="UOE45878.1"/>
    <property type="molecule type" value="Genomic_DNA"/>
</dbReference>
<keyword evidence="8" id="KW-1185">Reference proteome</keyword>
<sequence length="393" mass="44656">MPYVETLPSGRYRAAYRDREGKKRYVRGTFTHKRKAEIEAAAAEKAARSLGWRDPLAAGRTWGEWCADWWETRDVEPGTLHRDEPSRDNHLLPKWQDVPLIDITRGDVKAWAMELRKTGLAPATVQKRISLLSASLTAAVEAEVLDFNPARGVKVAQPQVDKRRYLTEEERDRLLQQFEPPVANWHDEGIVATLLGTGMRWGEAIGLQIPRVDFDRERVWVIEAWDDDQRRLVPYPKGKKQRWVPMTPWVAEVLEREIGGRRKGHVFLKGGEHVYDYSNWRRGVWLPAVKHAGLEGTKIHDLRHTFATHALQSGASLDEVRRMLGHSSSKTAEIYAKFAEEFGEHVVASLPTRRRGANVGQRGAGRGWKTLDELAAQLGRDPHELADLLGLTA</sequence>
<dbReference type="InterPro" id="IPR044068">
    <property type="entry name" value="CB"/>
</dbReference>
<dbReference type="RefSeq" id="WP_243558569.1">
    <property type="nucleotide sequence ID" value="NZ_CP094528.1"/>
</dbReference>
<feature type="domain" description="Core-binding (CB)" evidence="6">
    <location>
        <begin position="60"/>
        <end position="140"/>
    </location>
</feature>
<dbReference type="InterPro" id="IPR002104">
    <property type="entry name" value="Integrase_catalytic"/>
</dbReference>
<keyword evidence="2 4" id="KW-0238">DNA-binding</keyword>
<evidence type="ECO:0000256" key="2">
    <source>
        <dbReference type="ARBA" id="ARBA00023125"/>
    </source>
</evidence>
<dbReference type="Gene3D" id="1.10.150.130">
    <property type="match status" value="1"/>
</dbReference>
<dbReference type="SUPFAM" id="SSF56349">
    <property type="entry name" value="DNA breaking-rejoining enzymes"/>
    <property type="match status" value="1"/>
</dbReference>
<dbReference type="PROSITE" id="PS51898">
    <property type="entry name" value="TYR_RECOMBINASE"/>
    <property type="match status" value="1"/>
</dbReference>
<accession>A0ABY4C324</accession>
<gene>
    <name evidence="7" type="ORF">MTO99_09105</name>
</gene>
<dbReference type="PANTHER" id="PTHR30349:SF64">
    <property type="entry name" value="PROPHAGE INTEGRASE INTD-RELATED"/>
    <property type="match status" value="1"/>
</dbReference>
<evidence type="ECO:0000313" key="8">
    <source>
        <dbReference type="Proteomes" id="UP000832097"/>
    </source>
</evidence>
<dbReference type="InterPro" id="IPR050090">
    <property type="entry name" value="Tyrosine_recombinase_XerCD"/>
</dbReference>
<evidence type="ECO:0000256" key="3">
    <source>
        <dbReference type="ARBA" id="ARBA00023172"/>
    </source>
</evidence>
<dbReference type="InterPro" id="IPR011010">
    <property type="entry name" value="DNA_brk_join_enz"/>
</dbReference>
<proteinExistence type="inferred from homology"/>
<dbReference type="InterPro" id="IPR013762">
    <property type="entry name" value="Integrase-like_cat_sf"/>
</dbReference>
<dbReference type="Pfam" id="PF00589">
    <property type="entry name" value="Phage_integrase"/>
    <property type="match status" value="1"/>
</dbReference>
<dbReference type="InterPro" id="IPR010998">
    <property type="entry name" value="Integrase_recombinase_N"/>
</dbReference>
<dbReference type="Proteomes" id="UP000832097">
    <property type="component" value="Chromosome"/>
</dbReference>
<feature type="domain" description="Tyr recombinase" evidence="5">
    <location>
        <begin position="161"/>
        <end position="348"/>
    </location>
</feature>
<dbReference type="CDD" id="cd00796">
    <property type="entry name" value="INT_Rci_Hp1_C"/>
    <property type="match status" value="1"/>
</dbReference>
<name>A0ABY4C324_9MICO</name>